<dbReference type="Gene3D" id="3.40.50.2300">
    <property type="match status" value="2"/>
</dbReference>
<protein>
    <submittedName>
        <fullName evidence="4">Branched-chain amino acid ABC transporter substrate-binding protein</fullName>
    </submittedName>
</protein>
<evidence type="ECO:0000256" key="2">
    <source>
        <dbReference type="ARBA" id="ARBA00022729"/>
    </source>
</evidence>
<sequence>MKGLGRALGVSLGLVVAAFVSIATAQGTIKIVTSWPMQGAMIPEGTAMKQAVDLAVKHAGGTVAGMKIEVVNRDDASPTTGSWDGTVEAEIAQRAVADADVMVYLGTYNSGAAKVSMPITNKAGLAQISPANTYPGLTKKGFGAGEPEVYRPSGKVNYFRPFPADDIQGSAAAAWAKCLGFKKVYVLDDRQLYGKGIADVFVANARKLGLEIAGHDGVESVDVDFRALLTKVKASGADLVYGGFVIDSGGVQVLQQMKSLGLFDQKMKFMGPDGLYSPAMIDQATAAAVNENVYVTFAAMPPDKLPTDLGKRFFKDYVDTYKAEPIGWAMYAYQAAAVAIDAVKRAGKKDRAAILEAMRATKDFEGVTGKFSFDDNGDTNRTDMVGWAVKDGKFVYAESISASMQCK</sequence>
<evidence type="ECO:0000313" key="4">
    <source>
        <dbReference type="EMBL" id="MBM3223371.1"/>
    </source>
</evidence>
<name>A0A937VYF0_UNCTE</name>
<evidence type="ECO:0000259" key="3">
    <source>
        <dbReference type="Pfam" id="PF13458"/>
    </source>
</evidence>
<dbReference type="Pfam" id="PF13458">
    <property type="entry name" value="Peripla_BP_6"/>
    <property type="match status" value="1"/>
</dbReference>
<reference evidence="4" key="1">
    <citation type="submission" date="2019-03" db="EMBL/GenBank/DDBJ databases">
        <title>Lake Tanganyika Metagenome-Assembled Genomes (MAGs).</title>
        <authorList>
            <person name="Tran P."/>
        </authorList>
    </citation>
    <scope>NUCLEOTIDE SEQUENCE</scope>
    <source>
        <strain evidence="4">K_DeepCast_65m_m2_066</strain>
    </source>
</reference>
<comment type="caution">
    <text evidence="4">The sequence shown here is derived from an EMBL/GenBank/DDBJ whole genome shotgun (WGS) entry which is preliminary data.</text>
</comment>
<feature type="domain" description="Leucine-binding protein" evidence="3">
    <location>
        <begin position="28"/>
        <end position="390"/>
    </location>
</feature>
<organism evidence="4 5">
    <name type="scientific">Tectimicrobiota bacterium</name>
    <dbReference type="NCBI Taxonomy" id="2528274"/>
    <lineage>
        <taxon>Bacteria</taxon>
        <taxon>Pseudomonadati</taxon>
        <taxon>Nitrospinota/Tectimicrobiota group</taxon>
        <taxon>Candidatus Tectimicrobiota</taxon>
    </lineage>
</organism>
<keyword evidence="2" id="KW-0732">Signal</keyword>
<dbReference type="AlphaFoldDB" id="A0A937VYF0"/>
<dbReference type="EMBL" id="VGLS01000133">
    <property type="protein sequence ID" value="MBM3223371.1"/>
    <property type="molecule type" value="Genomic_DNA"/>
</dbReference>
<dbReference type="InterPro" id="IPR028082">
    <property type="entry name" value="Peripla_BP_I"/>
</dbReference>
<dbReference type="Proteomes" id="UP000712673">
    <property type="component" value="Unassembled WGS sequence"/>
</dbReference>
<dbReference type="PANTHER" id="PTHR47151:SF2">
    <property type="entry name" value="AMINO ACID BINDING PROTEIN"/>
    <property type="match status" value="1"/>
</dbReference>
<dbReference type="CDD" id="cd06342">
    <property type="entry name" value="PBP1_ABC_LIVBP-like"/>
    <property type="match status" value="1"/>
</dbReference>
<comment type="similarity">
    <text evidence="1">Belongs to the leucine-binding protein family.</text>
</comment>
<dbReference type="PANTHER" id="PTHR47151">
    <property type="entry name" value="LEU/ILE/VAL-BINDING ABC TRANSPORTER SUBUNIT"/>
    <property type="match status" value="1"/>
</dbReference>
<dbReference type="SUPFAM" id="SSF53822">
    <property type="entry name" value="Periplasmic binding protein-like I"/>
    <property type="match status" value="1"/>
</dbReference>
<evidence type="ECO:0000256" key="1">
    <source>
        <dbReference type="ARBA" id="ARBA00010062"/>
    </source>
</evidence>
<proteinExistence type="inferred from homology"/>
<dbReference type="InterPro" id="IPR028081">
    <property type="entry name" value="Leu-bd"/>
</dbReference>
<evidence type="ECO:0000313" key="5">
    <source>
        <dbReference type="Proteomes" id="UP000712673"/>
    </source>
</evidence>
<accession>A0A937VYF0</accession>
<gene>
    <name evidence="4" type="ORF">FJZ47_06180</name>
</gene>